<keyword evidence="1" id="KW-0479">Metal-binding</keyword>
<dbReference type="Gene3D" id="3.30.980.20">
    <property type="entry name" value="Putative mannosyl-3-phosphoglycerate phosphatase, domain 2"/>
    <property type="match status" value="1"/>
</dbReference>
<organism evidence="4 5">
    <name type="scientific">Microbulbifer donghaiensis</name>
    <dbReference type="NCBI Taxonomy" id="494016"/>
    <lineage>
        <taxon>Bacteria</taxon>
        <taxon>Pseudomonadati</taxon>
        <taxon>Pseudomonadota</taxon>
        <taxon>Gammaproteobacteria</taxon>
        <taxon>Cellvibrionales</taxon>
        <taxon>Microbulbiferaceae</taxon>
        <taxon>Microbulbifer</taxon>
    </lineage>
</organism>
<keyword evidence="5" id="KW-1185">Reference proteome</keyword>
<dbReference type="OrthoDB" id="193379at2"/>
<gene>
    <name evidence="4" type="ORF">SAMN04487965_0885</name>
</gene>
<dbReference type="GO" id="GO:0000287">
    <property type="term" value="F:magnesium ion binding"/>
    <property type="evidence" value="ECO:0007669"/>
    <property type="project" value="TreeGrafter"/>
</dbReference>
<dbReference type="PANTHER" id="PTHR10000">
    <property type="entry name" value="PHOSPHOSERINE PHOSPHATASE"/>
    <property type="match status" value="1"/>
</dbReference>
<dbReference type="InterPro" id="IPR036412">
    <property type="entry name" value="HAD-like_sf"/>
</dbReference>
<evidence type="ECO:0000256" key="1">
    <source>
        <dbReference type="ARBA" id="ARBA00022723"/>
    </source>
</evidence>
<reference evidence="5" key="1">
    <citation type="submission" date="2016-11" db="EMBL/GenBank/DDBJ databases">
        <authorList>
            <person name="Varghese N."/>
            <person name="Submissions S."/>
        </authorList>
    </citation>
    <scope>NUCLEOTIDE SEQUENCE [LARGE SCALE GENOMIC DNA]</scope>
    <source>
        <strain evidence="5">CGMCC 1.7063</strain>
    </source>
</reference>
<keyword evidence="3" id="KW-0460">Magnesium</keyword>
<evidence type="ECO:0000313" key="4">
    <source>
        <dbReference type="EMBL" id="SHE89335.1"/>
    </source>
</evidence>
<dbReference type="GO" id="GO:0051479">
    <property type="term" value="P:mannosylglycerate biosynthetic process"/>
    <property type="evidence" value="ECO:0007669"/>
    <property type="project" value="InterPro"/>
</dbReference>
<dbReference type="SFLD" id="SFLDG01142">
    <property type="entry name" value="C2.B.2:_Mannosyl-3-phosphoglyc"/>
    <property type="match status" value="1"/>
</dbReference>
<dbReference type="GO" id="GO:0050531">
    <property type="term" value="F:mannosyl-3-phosphoglycerate phosphatase activity"/>
    <property type="evidence" value="ECO:0007669"/>
    <property type="project" value="InterPro"/>
</dbReference>
<dbReference type="NCBIfam" id="TIGR01484">
    <property type="entry name" value="HAD-SF-IIB"/>
    <property type="match status" value="1"/>
</dbReference>
<name>A0A1M4X7E3_9GAMM</name>
<dbReference type="Gene3D" id="3.40.50.1000">
    <property type="entry name" value="HAD superfamily/HAD-like"/>
    <property type="match status" value="1"/>
</dbReference>
<dbReference type="STRING" id="494016.SAMN04487965_0885"/>
<dbReference type="EMBL" id="FQVA01000001">
    <property type="protein sequence ID" value="SHE89335.1"/>
    <property type="molecule type" value="Genomic_DNA"/>
</dbReference>
<dbReference type="SUPFAM" id="SSF56784">
    <property type="entry name" value="HAD-like"/>
    <property type="match status" value="1"/>
</dbReference>
<dbReference type="GO" id="GO:0005829">
    <property type="term" value="C:cytosol"/>
    <property type="evidence" value="ECO:0007669"/>
    <property type="project" value="TreeGrafter"/>
</dbReference>
<dbReference type="SFLD" id="SFLDG01140">
    <property type="entry name" value="C2.B:_Phosphomannomutase_and_P"/>
    <property type="match status" value="1"/>
</dbReference>
<keyword evidence="2" id="KW-0378">Hydrolase</keyword>
<evidence type="ECO:0000256" key="2">
    <source>
        <dbReference type="ARBA" id="ARBA00022801"/>
    </source>
</evidence>
<dbReference type="Pfam" id="PF08282">
    <property type="entry name" value="Hydrolase_3"/>
    <property type="match status" value="1"/>
</dbReference>
<dbReference type="AlphaFoldDB" id="A0A1M4X7E3"/>
<dbReference type="Proteomes" id="UP000184170">
    <property type="component" value="Unassembled WGS sequence"/>
</dbReference>
<dbReference type="InterPro" id="IPR023214">
    <property type="entry name" value="HAD_sf"/>
</dbReference>
<dbReference type="PANTHER" id="PTHR10000:SF8">
    <property type="entry name" value="HAD SUPERFAMILY HYDROLASE-LIKE, TYPE 3"/>
    <property type="match status" value="1"/>
</dbReference>
<dbReference type="RefSeq" id="WP_073271958.1">
    <property type="nucleotide sequence ID" value="NZ_FQVA01000001.1"/>
</dbReference>
<proteinExistence type="predicted"/>
<dbReference type="InterPro" id="IPR006379">
    <property type="entry name" value="HAD-SF_hydro_IIB"/>
</dbReference>
<protein>
    <submittedName>
        <fullName evidence="4">Mannosyl-3-phosphoglycerate phosphatase</fullName>
    </submittedName>
</protein>
<accession>A0A1M4X7E3</accession>
<dbReference type="SFLD" id="SFLDS00003">
    <property type="entry name" value="Haloacid_Dehalogenase"/>
    <property type="match status" value="1"/>
</dbReference>
<dbReference type="InterPro" id="IPR006381">
    <property type="entry name" value="HAD-SF-IIB-MPGP"/>
</dbReference>
<evidence type="ECO:0000313" key="5">
    <source>
        <dbReference type="Proteomes" id="UP000184170"/>
    </source>
</evidence>
<sequence>MTQNNSLSGHWLIVSDLDGTLLDHYDYSHAAVDELLQQLEQRETPVILNSSKTFAEMLELRRELHNHHPFIVENGSAIFIPANYFPEKSGDAREQDGFWVIETGLPRAQLLEFLRADAEQFGTPYLSFAEASVDEIVEATGLAPERALAAQRRDYSEPLLWRGDEEEKQAFVARVRGAGMSTLQGGRFLHLLGSTDKGAATLRLLDCYRHCRDTEYRLIAAGDSPNDLDMLRVADIAVIIRAPHRPPPQLRARAGQRVMISEAVGPEGWREAIAQLFP</sequence>
<evidence type="ECO:0000256" key="3">
    <source>
        <dbReference type="ARBA" id="ARBA00022842"/>
    </source>
</evidence>
<dbReference type="NCBIfam" id="TIGR01486">
    <property type="entry name" value="HAD-SF-IIB-MPGP"/>
    <property type="match status" value="1"/>
</dbReference>